<feature type="region of interest" description="Disordered" evidence="1">
    <location>
        <begin position="1"/>
        <end position="193"/>
    </location>
</feature>
<proteinExistence type="predicted"/>
<protein>
    <submittedName>
        <fullName evidence="2">Uncharacterized protein</fullName>
    </submittedName>
</protein>
<sequence>MTDISAPTSPISRSASYTHLHPSEPTVDTPARRQSFRRSFSENVLANSSSLNNGHPKLPTKEPTSMALLRRRSLAKYHPNSAPLESKPTFSGFELGPDEEEESIVKTPDRKEQVAAQDRQRLRRSISGSLSKLTRRSWISAPQTSAAPSEKTHMRQDRSDALGAGNGREKRVGESSPAEKGEAWNIDGTNGKTEVLRRDSLLRRKSRRPLSALISKDIGNQLPSVPPIPKSFSTDKLQSTDYKGSITSMPALTSAPLFLERTGASGTETPRKRDELWSAFRNLDGDYQK</sequence>
<gene>
    <name evidence="2" type="ORF">OHK93_004864</name>
</gene>
<feature type="compositionally biased region" description="Basic and acidic residues" evidence="1">
    <location>
        <begin position="167"/>
        <end position="182"/>
    </location>
</feature>
<accession>A0AA43QUY8</accession>
<feature type="compositionally biased region" description="Basic and acidic residues" evidence="1">
    <location>
        <begin position="150"/>
        <end position="160"/>
    </location>
</feature>
<comment type="caution">
    <text evidence="2">The sequence shown here is derived from an EMBL/GenBank/DDBJ whole genome shotgun (WGS) entry which is preliminary data.</text>
</comment>
<evidence type="ECO:0000313" key="2">
    <source>
        <dbReference type="EMBL" id="MDI1493078.1"/>
    </source>
</evidence>
<evidence type="ECO:0000313" key="3">
    <source>
        <dbReference type="Proteomes" id="UP001161017"/>
    </source>
</evidence>
<feature type="compositionally biased region" description="Polar residues" evidence="1">
    <location>
        <begin position="1"/>
        <end position="17"/>
    </location>
</feature>
<reference evidence="2" key="1">
    <citation type="journal article" date="2023" name="Genome Biol. Evol.">
        <title>First Whole Genome Sequence and Flow Cytometry Genome Size Data for the Lichen-Forming Fungus Ramalina farinacea (Ascomycota).</title>
        <authorList>
            <person name="Llewellyn T."/>
            <person name="Mian S."/>
            <person name="Hill R."/>
            <person name="Leitch I.J."/>
            <person name="Gaya E."/>
        </authorList>
    </citation>
    <scope>NUCLEOTIDE SEQUENCE</scope>
    <source>
        <strain evidence="2">LIQ254RAFAR</strain>
    </source>
</reference>
<dbReference type="AlphaFoldDB" id="A0AA43QUY8"/>
<keyword evidence="3" id="KW-1185">Reference proteome</keyword>
<name>A0AA43QUY8_9LECA</name>
<feature type="compositionally biased region" description="Polar residues" evidence="1">
    <location>
        <begin position="37"/>
        <end position="53"/>
    </location>
</feature>
<dbReference type="Proteomes" id="UP001161017">
    <property type="component" value="Unassembled WGS sequence"/>
</dbReference>
<feature type="compositionally biased region" description="Basic and acidic residues" evidence="1">
    <location>
        <begin position="103"/>
        <end position="113"/>
    </location>
</feature>
<evidence type="ECO:0000256" key="1">
    <source>
        <dbReference type="SAM" id="MobiDB-lite"/>
    </source>
</evidence>
<organism evidence="2 3">
    <name type="scientific">Ramalina farinacea</name>
    <dbReference type="NCBI Taxonomy" id="258253"/>
    <lineage>
        <taxon>Eukaryota</taxon>
        <taxon>Fungi</taxon>
        <taxon>Dikarya</taxon>
        <taxon>Ascomycota</taxon>
        <taxon>Pezizomycotina</taxon>
        <taxon>Lecanoromycetes</taxon>
        <taxon>OSLEUM clade</taxon>
        <taxon>Lecanoromycetidae</taxon>
        <taxon>Lecanorales</taxon>
        <taxon>Lecanorineae</taxon>
        <taxon>Ramalinaceae</taxon>
        <taxon>Ramalina</taxon>
    </lineage>
</organism>
<dbReference type="EMBL" id="JAPUFD010000022">
    <property type="protein sequence ID" value="MDI1493078.1"/>
    <property type="molecule type" value="Genomic_DNA"/>
</dbReference>